<keyword evidence="5 6" id="KW-0472">Membrane</keyword>
<gene>
    <name evidence="7" type="ORF">UFOPK2310_00800</name>
</gene>
<sequence>MVHQVIMSGKQRPVLVSARALGTEGCNDMLVHPRFEAAILEIREIGSRFTEHRNSLAAGGLAYFVALAVAPAAIVIGALTGLLVGPGQVRAALNSLAAQAPIEASALKPVTDSLVAATEHSSVGGVTATSIVGGLVAIYAASKVVYGVRLALDGVFETKAKRRGLIGRVIATLITLIGMVLVVSAFVALTVLPRILYWLGWTEVRVFSGIGVIDWAVCALLIWLATRWVMQHAPNNPRPIPWRALGPIVTTIWLLLVSAGLGVYANLSTTLGSAIAVFGGIVVFLLWFYVGFMGLLVGAEIEAQSQRKSDFAN</sequence>
<evidence type="ECO:0000256" key="5">
    <source>
        <dbReference type="ARBA" id="ARBA00023136"/>
    </source>
</evidence>
<dbReference type="PANTHER" id="PTHR30213">
    <property type="entry name" value="INNER MEMBRANE PROTEIN YHJD"/>
    <property type="match status" value="1"/>
</dbReference>
<evidence type="ECO:0000256" key="3">
    <source>
        <dbReference type="ARBA" id="ARBA00022692"/>
    </source>
</evidence>
<evidence type="ECO:0000256" key="1">
    <source>
        <dbReference type="ARBA" id="ARBA00004651"/>
    </source>
</evidence>
<comment type="subcellular location">
    <subcellularLocation>
        <location evidence="1">Cell membrane</location>
        <topology evidence="1">Multi-pass membrane protein</topology>
    </subcellularLocation>
</comment>
<feature type="transmembrane region" description="Helical" evidence="6">
    <location>
        <begin position="271"/>
        <end position="299"/>
    </location>
</feature>
<dbReference type="Pfam" id="PF03631">
    <property type="entry name" value="Virul_fac_BrkB"/>
    <property type="match status" value="1"/>
</dbReference>
<dbReference type="AlphaFoldDB" id="A0A6J6MPJ0"/>
<dbReference type="EMBL" id="CAEZWW010000084">
    <property type="protein sequence ID" value="CAB4674343.1"/>
    <property type="molecule type" value="Genomic_DNA"/>
</dbReference>
<organism evidence="7">
    <name type="scientific">freshwater metagenome</name>
    <dbReference type="NCBI Taxonomy" id="449393"/>
    <lineage>
        <taxon>unclassified sequences</taxon>
        <taxon>metagenomes</taxon>
        <taxon>ecological metagenomes</taxon>
    </lineage>
</organism>
<accession>A0A6J6MPJ0</accession>
<keyword evidence="2" id="KW-1003">Cell membrane</keyword>
<evidence type="ECO:0000313" key="7">
    <source>
        <dbReference type="EMBL" id="CAB4674343.1"/>
    </source>
</evidence>
<dbReference type="PANTHER" id="PTHR30213:SF0">
    <property type="entry name" value="UPF0761 MEMBRANE PROTEIN YIHY"/>
    <property type="match status" value="1"/>
</dbReference>
<keyword evidence="4 6" id="KW-1133">Transmembrane helix</keyword>
<feature type="transmembrane region" description="Helical" evidence="6">
    <location>
        <begin position="61"/>
        <end position="84"/>
    </location>
</feature>
<feature type="transmembrane region" description="Helical" evidence="6">
    <location>
        <begin position="244"/>
        <end position="265"/>
    </location>
</feature>
<evidence type="ECO:0000256" key="4">
    <source>
        <dbReference type="ARBA" id="ARBA00022989"/>
    </source>
</evidence>
<feature type="transmembrane region" description="Helical" evidence="6">
    <location>
        <begin position="204"/>
        <end position="224"/>
    </location>
</feature>
<dbReference type="GO" id="GO:0005886">
    <property type="term" value="C:plasma membrane"/>
    <property type="evidence" value="ECO:0007669"/>
    <property type="project" value="UniProtKB-SubCell"/>
</dbReference>
<keyword evidence="3 6" id="KW-0812">Transmembrane</keyword>
<dbReference type="PIRSF" id="PIRSF035875">
    <property type="entry name" value="RNase_BN"/>
    <property type="match status" value="1"/>
</dbReference>
<name>A0A6J6MPJ0_9ZZZZ</name>
<dbReference type="InterPro" id="IPR017039">
    <property type="entry name" value="Virul_fac_BrkB"/>
</dbReference>
<feature type="transmembrane region" description="Helical" evidence="6">
    <location>
        <begin position="169"/>
        <end position="192"/>
    </location>
</feature>
<protein>
    <submittedName>
        <fullName evidence="7">Unannotated protein</fullName>
    </submittedName>
</protein>
<proteinExistence type="predicted"/>
<evidence type="ECO:0000256" key="6">
    <source>
        <dbReference type="SAM" id="Phobius"/>
    </source>
</evidence>
<evidence type="ECO:0000256" key="2">
    <source>
        <dbReference type="ARBA" id="ARBA00022475"/>
    </source>
</evidence>
<reference evidence="7" key="1">
    <citation type="submission" date="2020-05" db="EMBL/GenBank/DDBJ databases">
        <authorList>
            <person name="Chiriac C."/>
            <person name="Salcher M."/>
            <person name="Ghai R."/>
            <person name="Kavagutti S V."/>
        </authorList>
    </citation>
    <scope>NUCLEOTIDE SEQUENCE</scope>
</reference>